<dbReference type="SUPFAM" id="SSF54791">
    <property type="entry name" value="Eukaryotic type KH-domain (KH-domain type I)"/>
    <property type="match status" value="1"/>
</dbReference>
<name>A0A5M6C862_9TREE</name>
<dbReference type="InterPro" id="IPR026699">
    <property type="entry name" value="Exosome_RNA_bind1/RRP40/RRP4"/>
</dbReference>
<dbReference type="InterPro" id="IPR036612">
    <property type="entry name" value="KH_dom_type_1_sf"/>
</dbReference>
<evidence type="ECO:0000256" key="3">
    <source>
        <dbReference type="ARBA" id="ARBA00007841"/>
    </source>
</evidence>
<accession>A0A5M6C862</accession>
<sequence>MSSKLILPGEAIPLPSSSKSIILGPGIAASSSRTRTLPSSDDASSSTNPTIIATRLGVLGSSKGKEKSEQIWVEGNSKRYIPAQKDMVLGTIIARHAEGYRVDLGSAQMASLEALAFEGATKRSKPNLKVGTLVYARVSLANRDMEPEIECFDPNTGKSEGFGELKGGLMITCSLQLCRQLLTPKFPLLPTLAASIPFEIAVGLNGRVWFKAGTVSETVTLKRIVEGVDNGEIRAERSAVEQAVKEYLA</sequence>
<evidence type="ECO:0000256" key="2">
    <source>
        <dbReference type="ARBA" id="ARBA00004604"/>
    </source>
</evidence>
<keyword evidence="4" id="KW-0963">Cytoplasm</keyword>
<dbReference type="GO" id="GO:0010468">
    <property type="term" value="P:regulation of gene expression"/>
    <property type="evidence" value="ECO:0007669"/>
    <property type="project" value="UniProtKB-ARBA"/>
</dbReference>
<comment type="subcellular location">
    <subcellularLocation>
        <location evidence="1">Cytoplasm</location>
    </subcellularLocation>
    <subcellularLocation>
        <location evidence="2">Nucleus</location>
        <location evidence="2">Nucleolus</location>
    </subcellularLocation>
</comment>
<dbReference type="RefSeq" id="XP_031864111.1">
    <property type="nucleotide sequence ID" value="XM_032001221.1"/>
</dbReference>
<dbReference type="GO" id="GO:0071038">
    <property type="term" value="P:TRAMP-dependent tRNA surveillance pathway"/>
    <property type="evidence" value="ECO:0007669"/>
    <property type="project" value="TreeGrafter"/>
</dbReference>
<dbReference type="KEGG" id="ksn:43585322"/>
<dbReference type="InterPro" id="IPR037319">
    <property type="entry name" value="Rrp40_S1"/>
</dbReference>
<dbReference type="CDD" id="cd22526">
    <property type="entry name" value="KH-I_Rrp40"/>
    <property type="match status" value="1"/>
</dbReference>
<reference evidence="10" key="2">
    <citation type="submission" date="2024-01" db="EMBL/GenBank/DDBJ databases">
        <title>Comparative genomics of Cryptococcus and Kwoniella reveals pathogenesis evolution and contrasting modes of karyotype evolution via chromosome fusion or intercentromeric recombination.</title>
        <authorList>
            <person name="Coelho M.A."/>
            <person name="David-Palma M."/>
            <person name="Shea T."/>
            <person name="Bowers K."/>
            <person name="McGinley-Smith S."/>
            <person name="Mohammad A.W."/>
            <person name="Gnirke A."/>
            <person name="Yurkov A.M."/>
            <person name="Nowrousian M."/>
            <person name="Sun S."/>
            <person name="Cuomo C.A."/>
            <person name="Heitman J."/>
        </authorList>
    </citation>
    <scope>NUCLEOTIDE SEQUENCE</scope>
    <source>
        <strain evidence="10">CBS 12478</strain>
    </source>
</reference>
<dbReference type="AlphaFoldDB" id="A0A5M6C862"/>
<dbReference type="PANTHER" id="PTHR21321:SF1">
    <property type="entry name" value="EXOSOME COMPLEX COMPONENT RRP40"/>
    <property type="match status" value="1"/>
</dbReference>
<protein>
    <recommendedName>
        <fullName evidence="9">Ribosomal RNA-processing protein 40</fullName>
    </recommendedName>
</protein>
<dbReference type="GO" id="GO:0071034">
    <property type="term" value="P:CUT catabolic process"/>
    <property type="evidence" value="ECO:0007669"/>
    <property type="project" value="TreeGrafter"/>
</dbReference>
<evidence type="ECO:0000256" key="4">
    <source>
        <dbReference type="ARBA" id="ARBA00022490"/>
    </source>
</evidence>
<dbReference type="Gene3D" id="2.40.50.140">
    <property type="entry name" value="Nucleic acid-binding proteins"/>
    <property type="match status" value="1"/>
</dbReference>
<dbReference type="GO" id="GO:0000177">
    <property type="term" value="C:cytoplasmic exosome (RNase complex)"/>
    <property type="evidence" value="ECO:0007669"/>
    <property type="project" value="TreeGrafter"/>
</dbReference>
<evidence type="ECO:0000256" key="8">
    <source>
        <dbReference type="ARBA" id="ARBA00023242"/>
    </source>
</evidence>
<dbReference type="InterPro" id="IPR041054">
    <property type="entry name" value="Rrp40_N_euk"/>
</dbReference>
<dbReference type="OrthoDB" id="340500at2759"/>
<dbReference type="InterPro" id="IPR049469">
    <property type="entry name" value="RRP40_KH-I"/>
</dbReference>
<dbReference type="GeneID" id="43585322"/>
<evidence type="ECO:0000256" key="7">
    <source>
        <dbReference type="ARBA" id="ARBA00022884"/>
    </source>
</evidence>
<comment type="similarity">
    <text evidence="3">Belongs to the RRP40 family.</text>
</comment>
<dbReference type="GO" id="GO:0000467">
    <property type="term" value="P:exonucleolytic trimming to generate mature 3'-end of 5.8S rRNA from tricistronic rRNA transcript (SSU-rRNA, 5.8S rRNA, LSU-rRNA)"/>
    <property type="evidence" value="ECO:0007669"/>
    <property type="project" value="TreeGrafter"/>
</dbReference>
<evidence type="ECO:0000256" key="6">
    <source>
        <dbReference type="ARBA" id="ARBA00022835"/>
    </source>
</evidence>
<dbReference type="PANTHER" id="PTHR21321">
    <property type="entry name" value="PNAS-3 RELATED"/>
    <property type="match status" value="1"/>
</dbReference>
<keyword evidence="11" id="KW-1185">Reference proteome</keyword>
<evidence type="ECO:0000256" key="5">
    <source>
        <dbReference type="ARBA" id="ARBA00022552"/>
    </source>
</evidence>
<evidence type="ECO:0000256" key="1">
    <source>
        <dbReference type="ARBA" id="ARBA00004496"/>
    </source>
</evidence>
<evidence type="ECO:0000313" key="10">
    <source>
        <dbReference type="EMBL" id="WWD18380.1"/>
    </source>
</evidence>
<dbReference type="Pfam" id="PF15985">
    <property type="entry name" value="KH_6"/>
    <property type="match status" value="1"/>
</dbReference>
<dbReference type="EMBL" id="CP144055">
    <property type="protein sequence ID" value="WWD18380.1"/>
    <property type="molecule type" value="Genomic_DNA"/>
</dbReference>
<dbReference type="SUPFAM" id="SSF50249">
    <property type="entry name" value="Nucleic acid-binding proteins"/>
    <property type="match status" value="1"/>
</dbReference>
<dbReference type="FunFam" id="3.30.1370.10:FF:000038">
    <property type="entry name" value="exosome complex component RRP40"/>
    <property type="match status" value="1"/>
</dbReference>
<keyword evidence="7" id="KW-0694">RNA-binding</keyword>
<dbReference type="GO" id="GO:0003723">
    <property type="term" value="F:RNA binding"/>
    <property type="evidence" value="ECO:0007669"/>
    <property type="project" value="UniProtKB-KW"/>
</dbReference>
<dbReference type="GO" id="GO:0071035">
    <property type="term" value="P:nuclear polyadenylation-dependent rRNA catabolic process"/>
    <property type="evidence" value="ECO:0007669"/>
    <property type="project" value="TreeGrafter"/>
</dbReference>
<dbReference type="CDD" id="cd05790">
    <property type="entry name" value="S1_Rrp40"/>
    <property type="match status" value="1"/>
</dbReference>
<dbReference type="Gene3D" id="3.30.1370.10">
    <property type="entry name" value="K Homology domain, type 1"/>
    <property type="match status" value="1"/>
</dbReference>
<gene>
    <name evidence="10" type="ORF">CI109_102830</name>
</gene>
<dbReference type="InterPro" id="IPR012340">
    <property type="entry name" value="NA-bd_OB-fold"/>
</dbReference>
<dbReference type="GO" id="GO:0034475">
    <property type="term" value="P:U4 snRNA 3'-end processing"/>
    <property type="evidence" value="ECO:0007669"/>
    <property type="project" value="TreeGrafter"/>
</dbReference>
<dbReference type="InterPro" id="IPR004088">
    <property type="entry name" value="KH_dom_type_1"/>
</dbReference>
<evidence type="ECO:0000256" key="9">
    <source>
        <dbReference type="ARBA" id="ARBA00030615"/>
    </source>
</evidence>
<keyword evidence="8" id="KW-0539">Nucleus</keyword>
<dbReference type="Pfam" id="PF21262">
    <property type="entry name" value="RRP40_S1"/>
    <property type="match status" value="1"/>
</dbReference>
<evidence type="ECO:0000313" key="11">
    <source>
        <dbReference type="Proteomes" id="UP000322225"/>
    </source>
</evidence>
<dbReference type="Proteomes" id="UP000322225">
    <property type="component" value="Chromosome 5"/>
</dbReference>
<dbReference type="GO" id="GO:0005730">
    <property type="term" value="C:nucleolus"/>
    <property type="evidence" value="ECO:0007669"/>
    <property type="project" value="UniProtKB-SubCell"/>
</dbReference>
<dbReference type="Pfam" id="PF18311">
    <property type="entry name" value="Rrp40_N"/>
    <property type="match status" value="1"/>
</dbReference>
<dbReference type="FunFam" id="2.40.50.140:FF:000112">
    <property type="entry name" value="Exosome complex component RRP40"/>
    <property type="match status" value="1"/>
</dbReference>
<dbReference type="GO" id="GO:0000176">
    <property type="term" value="C:nuclear exosome (RNase complex)"/>
    <property type="evidence" value="ECO:0007669"/>
    <property type="project" value="TreeGrafter"/>
</dbReference>
<keyword evidence="5" id="KW-0698">rRNA processing</keyword>
<dbReference type="GO" id="GO:0071051">
    <property type="term" value="P:poly(A)-dependent snoRNA 3'-end processing"/>
    <property type="evidence" value="ECO:0007669"/>
    <property type="project" value="TreeGrafter"/>
</dbReference>
<proteinExistence type="inferred from homology"/>
<keyword evidence="6" id="KW-0271">Exosome</keyword>
<organism evidence="10 11">
    <name type="scientific">Kwoniella shandongensis</name>
    <dbReference type="NCBI Taxonomy" id="1734106"/>
    <lineage>
        <taxon>Eukaryota</taxon>
        <taxon>Fungi</taxon>
        <taxon>Dikarya</taxon>
        <taxon>Basidiomycota</taxon>
        <taxon>Agaricomycotina</taxon>
        <taxon>Tremellomycetes</taxon>
        <taxon>Tremellales</taxon>
        <taxon>Cryptococcaceae</taxon>
        <taxon>Kwoniella</taxon>
    </lineage>
</organism>
<reference evidence="10" key="1">
    <citation type="submission" date="2017-08" db="EMBL/GenBank/DDBJ databases">
        <authorList>
            <person name="Cuomo C."/>
            <person name="Billmyre B."/>
            <person name="Heitman J."/>
        </authorList>
    </citation>
    <scope>NUCLEOTIDE SEQUENCE</scope>
    <source>
        <strain evidence="10">CBS 12478</strain>
    </source>
</reference>